<dbReference type="RefSeq" id="XP_024743566.1">
    <property type="nucleotide sequence ID" value="XM_024870403.1"/>
</dbReference>
<keyword evidence="3" id="KW-1185">Reference proteome</keyword>
<dbReference type="InParanoid" id="A0A2J6TUG3"/>
<accession>A0A2J6TUG3</accession>
<dbReference type="AlphaFoldDB" id="A0A2J6TUG3"/>
<reference evidence="2 3" key="1">
    <citation type="submission" date="2016-04" db="EMBL/GenBank/DDBJ databases">
        <title>A degradative enzymes factory behind the ericoid mycorrhizal symbiosis.</title>
        <authorList>
            <consortium name="DOE Joint Genome Institute"/>
            <person name="Martino E."/>
            <person name="Morin E."/>
            <person name="Grelet G."/>
            <person name="Kuo A."/>
            <person name="Kohler A."/>
            <person name="Daghino S."/>
            <person name="Barry K."/>
            <person name="Choi C."/>
            <person name="Cichocki N."/>
            <person name="Clum A."/>
            <person name="Copeland A."/>
            <person name="Hainaut M."/>
            <person name="Haridas S."/>
            <person name="Labutti K."/>
            <person name="Lindquist E."/>
            <person name="Lipzen A."/>
            <person name="Khouja H.-R."/>
            <person name="Murat C."/>
            <person name="Ohm R."/>
            <person name="Olson A."/>
            <person name="Spatafora J."/>
            <person name="Veneault-Fourrey C."/>
            <person name="Henrissat B."/>
            <person name="Grigoriev I."/>
            <person name="Martin F."/>
            <person name="Perotto S."/>
        </authorList>
    </citation>
    <scope>NUCLEOTIDE SEQUENCE [LARGE SCALE GENOMIC DNA]</scope>
    <source>
        <strain evidence="2 3">E</strain>
    </source>
</reference>
<feature type="transmembrane region" description="Helical" evidence="1">
    <location>
        <begin position="6"/>
        <end position="23"/>
    </location>
</feature>
<keyword evidence="1" id="KW-0472">Membrane</keyword>
<organism evidence="2 3">
    <name type="scientific">Hyaloscypha bicolor E</name>
    <dbReference type="NCBI Taxonomy" id="1095630"/>
    <lineage>
        <taxon>Eukaryota</taxon>
        <taxon>Fungi</taxon>
        <taxon>Dikarya</taxon>
        <taxon>Ascomycota</taxon>
        <taxon>Pezizomycotina</taxon>
        <taxon>Leotiomycetes</taxon>
        <taxon>Helotiales</taxon>
        <taxon>Hyaloscyphaceae</taxon>
        <taxon>Hyaloscypha</taxon>
        <taxon>Hyaloscypha bicolor</taxon>
    </lineage>
</organism>
<dbReference type="GeneID" id="36578485"/>
<dbReference type="Proteomes" id="UP000235371">
    <property type="component" value="Unassembled WGS sequence"/>
</dbReference>
<protein>
    <submittedName>
        <fullName evidence="2">Uncharacterized protein</fullName>
    </submittedName>
</protein>
<evidence type="ECO:0000313" key="3">
    <source>
        <dbReference type="Proteomes" id="UP000235371"/>
    </source>
</evidence>
<evidence type="ECO:0000256" key="1">
    <source>
        <dbReference type="SAM" id="Phobius"/>
    </source>
</evidence>
<keyword evidence="1" id="KW-0812">Transmembrane</keyword>
<gene>
    <name evidence="2" type="ORF">K444DRAFT_123501</name>
</gene>
<proteinExistence type="predicted"/>
<sequence length="116" mass="13200">MSSITFHLYIHLVPLIASVFFYLDRHHSLRNPPHTSTLSISTTDYKSAAKLYLYTPFTSNRVTSQHTNTIINFQGYAWTYSSIRNDLCIADFVIGLDIHPSPSRTASSLPIFPKHN</sequence>
<keyword evidence="1" id="KW-1133">Transmembrane helix</keyword>
<dbReference type="EMBL" id="KZ613743">
    <property type="protein sequence ID" value="PMD66662.1"/>
    <property type="molecule type" value="Genomic_DNA"/>
</dbReference>
<name>A0A2J6TUG3_9HELO</name>
<evidence type="ECO:0000313" key="2">
    <source>
        <dbReference type="EMBL" id="PMD66662.1"/>
    </source>
</evidence>